<reference evidence="2 3" key="1">
    <citation type="journal article" date="2018" name="Nat. Ecol. Evol.">
        <title>Pezizomycetes genomes reveal the molecular basis of ectomycorrhizal truffle lifestyle.</title>
        <authorList>
            <person name="Murat C."/>
            <person name="Payen T."/>
            <person name="Noel B."/>
            <person name="Kuo A."/>
            <person name="Morin E."/>
            <person name="Chen J."/>
            <person name="Kohler A."/>
            <person name="Krizsan K."/>
            <person name="Balestrini R."/>
            <person name="Da Silva C."/>
            <person name="Montanini B."/>
            <person name="Hainaut M."/>
            <person name="Levati E."/>
            <person name="Barry K.W."/>
            <person name="Belfiori B."/>
            <person name="Cichocki N."/>
            <person name="Clum A."/>
            <person name="Dockter R.B."/>
            <person name="Fauchery L."/>
            <person name="Guy J."/>
            <person name="Iotti M."/>
            <person name="Le Tacon F."/>
            <person name="Lindquist E.A."/>
            <person name="Lipzen A."/>
            <person name="Malagnac F."/>
            <person name="Mello A."/>
            <person name="Molinier V."/>
            <person name="Miyauchi S."/>
            <person name="Poulain J."/>
            <person name="Riccioni C."/>
            <person name="Rubini A."/>
            <person name="Sitrit Y."/>
            <person name="Splivallo R."/>
            <person name="Traeger S."/>
            <person name="Wang M."/>
            <person name="Zifcakova L."/>
            <person name="Wipf D."/>
            <person name="Zambonelli A."/>
            <person name="Paolocci F."/>
            <person name="Nowrousian M."/>
            <person name="Ottonello S."/>
            <person name="Baldrian P."/>
            <person name="Spatafora J.W."/>
            <person name="Henrissat B."/>
            <person name="Nagy L.G."/>
            <person name="Aury J.M."/>
            <person name="Wincker P."/>
            <person name="Grigoriev I.V."/>
            <person name="Bonfante P."/>
            <person name="Martin F.M."/>
        </authorList>
    </citation>
    <scope>NUCLEOTIDE SEQUENCE [LARGE SCALE GENOMIC DNA]</scope>
    <source>
        <strain evidence="2 3">RN42</strain>
    </source>
</reference>
<dbReference type="AlphaFoldDB" id="A0A3N4I402"/>
<proteinExistence type="predicted"/>
<sequence>MRPTQFLRAVQSPRLRVVRHAQDTTMKDRLAKLNELVPPQPLLQSAYKSKFVPVQPEVATQILTRVVSQTNVDVSSVCRDFSIPPQTLVLLSILLLRSPPLPTHLQKLRLQTSLSILTSTTFTRSPSPLAAKELHRLLHNTGTQAQYIQALIPPARQQELSGILRDIATEKSDIEAAKLYAQSILASPAPTSRQVAAAFLEGILPRLEEAAEKAEKEKGNPESIDLTTTPGKKGLGEIFTLLAQSLGQKETHKKVMYLSKAAGLFQNPAAYWELALMWRPEVGERHRSWGDVVPGYPAEGEEGWEEDPEMDMRKGKKGKKVDEKPVVEGKDGEVQEGTARATAYIRNLIKAAALGKKEAAGLIAGYYVGIGMKKEAGEWAALALKAKVPILDAEGKECSLEGIKLPE</sequence>
<feature type="compositionally biased region" description="Basic and acidic residues" evidence="1">
    <location>
        <begin position="320"/>
        <end position="333"/>
    </location>
</feature>
<evidence type="ECO:0000313" key="3">
    <source>
        <dbReference type="Proteomes" id="UP000275078"/>
    </source>
</evidence>
<dbReference type="EMBL" id="ML119684">
    <property type="protein sequence ID" value="RPA80845.1"/>
    <property type="molecule type" value="Genomic_DNA"/>
</dbReference>
<evidence type="ECO:0000313" key="2">
    <source>
        <dbReference type="EMBL" id="RPA80845.1"/>
    </source>
</evidence>
<keyword evidence="3" id="KW-1185">Reference proteome</keyword>
<feature type="region of interest" description="Disordered" evidence="1">
    <location>
        <begin position="299"/>
        <end position="333"/>
    </location>
</feature>
<protein>
    <submittedName>
        <fullName evidence="2">Uncharacterized protein</fullName>
    </submittedName>
</protein>
<organism evidence="2 3">
    <name type="scientific">Ascobolus immersus RN42</name>
    <dbReference type="NCBI Taxonomy" id="1160509"/>
    <lineage>
        <taxon>Eukaryota</taxon>
        <taxon>Fungi</taxon>
        <taxon>Dikarya</taxon>
        <taxon>Ascomycota</taxon>
        <taxon>Pezizomycotina</taxon>
        <taxon>Pezizomycetes</taxon>
        <taxon>Pezizales</taxon>
        <taxon>Ascobolaceae</taxon>
        <taxon>Ascobolus</taxon>
    </lineage>
</organism>
<gene>
    <name evidence="2" type="ORF">BJ508DRAFT_415117</name>
</gene>
<accession>A0A3N4I402</accession>
<dbReference type="Proteomes" id="UP000275078">
    <property type="component" value="Unassembled WGS sequence"/>
</dbReference>
<feature type="compositionally biased region" description="Acidic residues" evidence="1">
    <location>
        <begin position="299"/>
        <end position="309"/>
    </location>
</feature>
<name>A0A3N4I402_ASCIM</name>
<evidence type="ECO:0000256" key="1">
    <source>
        <dbReference type="SAM" id="MobiDB-lite"/>
    </source>
</evidence>